<dbReference type="Proteomes" id="UP000298030">
    <property type="component" value="Unassembled WGS sequence"/>
</dbReference>
<gene>
    <name evidence="2" type="ORF">FA13DRAFT_1794859</name>
</gene>
<dbReference type="EMBL" id="QPFP01000040">
    <property type="protein sequence ID" value="TEB27480.1"/>
    <property type="molecule type" value="Genomic_DNA"/>
</dbReference>
<evidence type="ECO:0000313" key="3">
    <source>
        <dbReference type="Proteomes" id="UP000298030"/>
    </source>
</evidence>
<evidence type="ECO:0000256" key="1">
    <source>
        <dbReference type="SAM" id="MobiDB-lite"/>
    </source>
</evidence>
<keyword evidence="3" id="KW-1185">Reference proteome</keyword>
<dbReference type="OrthoDB" id="3013020at2759"/>
<dbReference type="AlphaFoldDB" id="A0A4Y7T033"/>
<reference evidence="2 3" key="1">
    <citation type="journal article" date="2019" name="Nat. Ecol. Evol.">
        <title>Megaphylogeny resolves global patterns of mushroom evolution.</title>
        <authorList>
            <person name="Varga T."/>
            <person name="Krizsan K."/>
            <person name="Foldi C."/>
            <person name="Dima B."/>
            <person name="Sanchez-Garcia M."/>
            <person name="Sanchez-Ramirez S."/>
            <person name="Szollosi G.J."/>
            <person name="Szarkandi J.G."/>
            <person name="Papp V."/>
            <person name="Albert L."/>
            <person name="Andreopoulos W."/>
            <person name="Angelini C."/>
            <person name="Antonin V."/>
            <person name="Barry K.W."/>
            <person name="Bougher N.L."/>
            <person name="Buchanan P."/>
            <person name="Buyck B."/>
            <person name="Bense V."/>
            <person name="Catcheside P."/>
            <person name="Chovatia M."/>
            <person name="Cooper J."/>
            <person name="Damon W."/>
            <person name="Desjardin D."/>
            <person name="Finy P."/>
            <person name="Geml J."/>
            <person name="Haridas S."/>
            <person name="Hughes K."/>
            <person name="Justo A."/>
            <person name="Karasinski D."/>
            <person name="Kautmanova I."/>
            <person name="Kiss B."/>
            <person name="Kocsube S."/>
            <person name="Kotiranta H."/>
            <person name="LaButti K.M."/>
            <person name="Lechner B.E."/>
            <person name="Liimatainen K."/>
            <person name="Lipzen A."/>
            <person name="Lukacs Z."/>
            <person name="Mihaltcheva S."/>
            <person name="Morgado L.N."/>
            <person name="Niskanen T."/>
            <person name="Noordeloos M.E."/>
            <person name="Ohm R.A."/>
            <person name="Ortiz-Santana B."/>
            <person name="Ovrebo C."/>
            <person name="Racz N."/>
            <person name="Riley R."/>
            <person name="Savchenko A."/>
            <person name="Shiryaev A."/>
            <person name="Soop K."/>
            <person name="Spirin V."/>
            <person name="Szebenyi C."/>
            <person name="Tomsovsky M."/>
            <person name="Tulloss R.E."/>
            <person name="Uehling J."/>
            <person name="Grigoriev I.V."/>
            <person name="Vagvolgyi C."/>
            <person name="Papp T."/>
            <person name="Martin F.M."/>
            <person name="Miettinen O."/>
            <person name="Hibbett D.S."/>
            <person name="Nagy L.G."/>
        </authorList>
    </citation>
    <scope>NUCLEOTIDE SEQUENCE [LARGE SCALE GENOMIC DNA]</scope>
    <source>
        <strain evidence="2 3">FP101781</strain>
    </source>
</reference>
<proteinExistence type="predicted"/>
<comment type="caution">
    <text evidence="2">The sequence shown here is derived from an EMBL/GenBank/DDBJ whole genome shotgun (WGS) entry which is preliminary data.</text>
</comment>
<feature type="region of interest" description="Disordered" evidence="1">
    <location>
        <begin position="1"/>
        <end position="65"/>
    </location>
</feature>
<protein>
    <submittedName>
        <fullName evidence="2">Uncharacterized protein</fullName>
    </submittedName>
</protein>
<name>A0A4Y7T033_COPMI</name>
<accession>A0A4Y7T033</accession>
<feature type="compositionally biased region" description="Low complexity" evidence="1">
    <location>
        <begin position="28"/>
        <end position="39"/>
    </location>
</feature>
<dbReference type="STRING" id="71717.A0A4Y7T033"/>
<feature type="compositionally biased region" description="Pro residues" evidence="1">
    <location>
        <begin position="40"/>
        <end position="54"/>
    </location>
</feature>
<evidence type="ECO:0000313" key="2">
    <source>
        <dbReference type="EMBL" id="TEB27480.1"/>
    </source>
</evidence>
<organism evidence="2 3">
    <name type="scientific">Coprinellus micaceus</name>
    <name type="common">Glistening ink-cap mushroom</name>
    <name type="synonym">Coprinus micaceus</name>
    <dbReference type="NCBI Taxonomy" id="71717"/>
    <lineage>
        <taxon>Eukaryota</taxon>
        <taxon>Fungi</taxon>
        <taxon>Dikarya</taxon>
        <taxon>Basidiomycota</taxon>
        <taxon>Agaricomycotina</taxon>
        <taxon>Agaricomycetes</taxon>
        <taxon>Agaricomycetidae</taxon>
        <taxon>Agaricales</taxon>
        <taxon>Agaricineae</taxon>
        <taxon>Psathyrellaceae</taxon>
        <taxon>Coprinellus</taxon>
    </lineage>
</organism>
<sequence length="220" mass="24292">MPSKPGVDGAASVHPQDTPTTPAPPFADAPLPSTSTTTPLPLPPPPPTRPPPSTTKPKLSPKQKVDRVLQAVKDVGWGMSDFLYYLFLDADHLSMGHAQTVSKFLKGETRYTPANIIQLWLVHPAGRLLYDEDRARMHSVDVPWTKIKPVRPALTSFASQKAIEKCVSEAKLAVKPTSGLHASARKNSKHKLEWRDTGLTTFENAQEIIHRYRHGTVSQR</sequence>